<dbReference type="CDD" id="cd22318">
    <property type="entry name" value="DNA2_N-like"/>
    <property type="match status" value="1"/>
</dbReference>
<keyword evidence="15" id="KW-0411">Iron-sulfur</keyword>
<evidence type="ECO:0000256" key="19">
    <source>
        <dbReference type="ARBA" id="ARBA00023268"/>
    </source>
</evidence>
<dbReference type="GO" id="GO:0046872">
    <property type="term" value="F:metal ion binding"/>
    <property type="evidence" value="ECO:0007669"/>
    <property type="project" value="UniProtKB-KW"/>
</dbReference>
<dbReference type="InterPro" id="IPR027417">
    <property type="entry name" value="P-loop_NTPase"/>
</dbReference>
<evidence type="ECO:0000256" key="16">
    <source>
        <dbReference type="ARBA" id="ARBA00023125"/>
    </source>
</evidence>
<dbReference type="CTD" id="1763"/>
<evidence type="ECO:0000256" key="20">
    <source>
        <dbReference type="ARBA" id="ARBA00047995"/>
    </source>
</evidence>
<reference evidence="26" key="1">
    <citation type="submission" date="2025-08" db="UniProtKB">
        <authorList>
            <consortium name="RefSeq"/>
        </authorList>
    </citation>
    <scope>IDENTIFICATION</scope>
    <source>
        <tissue evidence="26">Whole organism</tissue>
    </source>
</reference>
<keyword evidence="6" id="KW-0235">DNA replication</keyword>
<dbReference type="GO" id="GO:0006260">
    <property type="term" value="P:DNA replication"/>
    <property type="evidence" value="ECO:0007669"/>
    <property type="project" value="UniProtKB-KW"/>
</dbReference>
<evidence type="ECO:0000256" key="11">
    <source>
        <dbReference type="ARBA" id="ARBA00022801"/>
    </source>
</evidence>
<keyword evidence="5" id="KW-0004">4Fe-4S</keyword>
<evidence type="ECO:0000256" key="6">
    <source>
        <dbReference type="ARBA" id="ARBA00022705"/>
    </source>
</evidence>
<dbReference type="GO" id="GO:0005524">
    <property type="term" value="F:ATP binding"/>
    <property type="evidence" value="ECO:0007669"/>
    <property type="project" value="UniProtKB-KW"/>
</dbReference>
<keyword evidence="13" id="KW-0067">ATP-binding</keyword>
<feature type="domain" description="DNA2/NAM7 helicase helicase" evidence="23">
    <location>
        <begin position="1113"/>
        <end position="1181"/>
    </location>
</feature>
<dbReference type="SUPFAM" id="SSF52540">
    <property type="entry name" value="P-loop containing nucleoside triphosphate hydrolases"/>
    <property type="match status" value="1"/>
</dbReference>
<dbReference type="GeneID" id="113201781"/>
<comment type="similarity">
    <text evidence="3">Belongs to the DNA2/NAM7 helicase family.</text>
</comment>
<feature type="region of interest" description="Disordered" evidence="21">
    <location>
        <begin position="279"/>
        <end position="375"/>
    </location>
</feature>
<dbReference type="PANTHER" id="PTHR43788:SF8">
    <property type="entry name" value="DNA-BINDING PROTEIN SMUBP-2"/>
    <property type="match status" value="1"/>
</dbReference>
<keyword evidence="25" id="KW-1185">Reference proteome</keyword>
<dbReference type="InterPro" id="IPR011604">
    <property type="entry name" value="PDDEXK-like_dom_sf"/>
</dbReference>
<keyword evidence="12 26" id="KW-0347">Helicase</keyword>
<evidence type="ECO:0000256" key="9">
    <source>
        <dbReference type="ARBA" id="ARBA00022741"/>
    </source>
</evidence>
<feature type="compositionally biased region" description="Basic and acidic residues" evidence="21">
    <location>
        <begin position="324"/>
        <end position="337"/>
    </location>
</feature>
<dbReference type="InterPro" id="IPR014808">
    <property type="entry name" value="DNA_replication_fac_Dna2_N"/>
</dbReference>
<evidence type="ECO:0000256" key="17">
    <source>
        <dbReference type="ARBA" id="ARBA00023204"/>
    </source>
</evidence>
<keyword evidence="8" id="KW-0479">Metal-binding</keyword>
<dbReference type="OrthoDB" id="306218at2759"/>
<sequence length="1430" mass="158591">MKRSKTTAKPSPNQRSIASFFTTPSTISKEKAARDNFKNDSTPTSSRNVRSPSDVPLTSRGKSNLHDDHSSSLSSTPSKKRKREDSKVEGSLGATAAPPSASEKGSPIKNNKKLLLVNGLSVSKSKTRTQSTTPHKTESIILQGKKSHSPEKVCYSLNHLKSPKQRTSIQPQKDSNKAHKSKIVLSPIKAEEDEVLKSILEHLSPHESDSRMFARPKNSFSVHKKTLFPPLKSASPKKTLHEDEKLTCKLEAKKSCKSPGKLDTTEVKYPALQFAPKDVLGSAPTCKTSPPKQSVKKTSPSKALHCLSPVRKSPRKHPPPLALVKEKKETEEAKDFPLKSPEQTKNAGKENEVMPLRRSPRKHPSTCYDAKSPVKSESQNKTDIVVDNLQDLHAVFHEDFDDIFSYMSNLNEDSINSLDLHDAKLCEVISITIVIPFKEAVLNVKNIGSELKASCRVRGCWLACPVSEGDSVGLQAKKVDGEWLLNDLHGFLVLHPDTLISGTTVVGSLFCARRSVLSSLFRGMDSDSAVMVTGSIIHELFQMVLKQRKRREVDIRELADQLISSKGCLQMLYSAKMSVAQIQKELSNFVPRIVAFVEKFIEPVKEKGGKTSSWLGAPLPSSSKNSPMNSGRKHASTEWNGKIVGIRDIEETLWDPKLGIKGMVDVSVDVRDSHGNKKIMPLELKTGRASFSAEHRGQVTLYTMMMSRMGMEVDSGLLLYLREGQMQEISVSHNERKDLIQLRNTLAHYLRRRIPVIDEKSGHFVPPSLPEPISFKSACEKCPYGVLCSVYLKRNGLSELSKDHPMVSVSASATQHLTENHVDFVMHWAGLLLLESTDQLSSSKLRYIWRYSPIERHRGKQAIVNLQLMKANELSGGKFVHTFTRKLSSFTEVLANDLREAGLSTGDYILISTDTRLAIERGNIVGIDESSVTVVSNRNLCDRYSHETFHLDSSESDTVLVFNLTNLGCLLDNNEPAARLREIIVDRTIPTFTTRVEKNIIQDCLSIFSKLNKNQRNALVKTLRADSHLLIKGLPGTGKTATMVALVQLLVRAGLSVLVTSHTHSAVDNLLLRLKKEGLKFLRLGADERIHPQLHPFSENYLTKECRTPEELDQVFTSQQIVGVTCLGAGHASLAQRRIFDVCLVDESTQVLQPSILRPLFSARRFVLVGDPEQLPPVVKSHQAQKLGMSESLFARLDSEASTVSLTLNYRMNQVITDLANGLTYEGKLLCGNEMIANATLQVTSPMSYKKLWLSYSLSTDINKSVVFVNTSTAQGNLKDINGAKTDGESSCCNHFEQVLVLELLNTFVDSGVDVENIGVMAPYRAQVSMLTQAIKSNPKLAAIEVNTVDQFQGRDKEAIVYSCTRSDGASHQKPKDREILNDKRRLTVAITRAKHKLVLIGHCDTLKLYTPFQKLISCIPSSNLVPVDS</sequence>
<dbReference type="InterPro" id="IPR047187">
    <property type="entry name" value="SF1_C_Upf1"/>
</dbReference>
<evidence type="ECO:0000256" key="8">
    <source>
        <dbReference type="ARBA" id="ARBA00022723"/>
    </source>
</evidence>
<evidence type="ECO:0000256" key="1">
    <source>
        <dbReference type="ARBA" id="ARBA00001966"/>
    </source>
</evidence>
<dbReference type="GO" id="GO:0051539">
    <property type="term" value="F:4 iron, 4 sulfur cluster binding"/>
    <property type="evidence" value="ECO:0007669"/>
    <property type="project" value="UniProtKB-KW"/>
</dbReference>
<comment type="catalytic activity">
    <reaction evidence="20">
        <text>ATP + H2O = ADP + phosphate + H(+)</text>
        <dbReference type="Rhea" id="RHEA:13065"/>
        <dbReference type="ChEBI" id="CHEBI:15377"/>
        <dbReference type="ChEBI" id="CHEBI:15378"/>
        <dbReference type="ChEBI" id="CHEBI:30616"/>
        <dbReference type="ChEBI" id="CHEBI:43474"/>
        <dbReference type="ChEBI" id="CHEBI:456216"/>
        <dbReference type="EC" id="3.6.4.12"/>
    </reaction>
</comment>
<accession>A0A9C6X148</accession>
<evidence type="ECO:0000256" key="13">
    <source>
        <dbReference type="ARBA" id="ARBA00022840"/>
    </source>
</evidence>
<dbReference type="InterPro" id="IPR026851">
    <property type="entry name" value="Dna2/JHS1_DEXXQ-box"/>
</dbReference>
<dbReference type="InterPro" id="IPR041677">
    <property type="entry name" value="DNA2/NAM7_AAA_11"/>
</dbReference>
<keyword evidence="9" id="KW-0547">Nucleotide-binding</keyword>
<dbReference type="GO" id="GO:0005634">
    <property type="term" value="C:nucleus"/>
    <property type="evidence" value="ECO:0007669"/>
    <property type="project" value="UniProtKB-SubCell"/>
</dbReference>
<evidence type="ECO:0000256" key="12">
    <source>
        <dbReference type="ARBA" id="ARBA00022806"/>
    </source>
</evidence>
<dbReference type="Pfam" id="PF13086">
    <property type="entry name" value="AAA_11"/>
    <property type="match status" value="2"/>
</dbReference>
<feature type="compositionally biased region" description="Polar residues" evidence="21">
    <location>
        <begin position="285"/>
        <end position="301"/>
    </location>
</feature>
<dbReference type="GO" id="GO:0043139">
    <property type="term" value="F:5'-3' DNA helicase activity"/>
    <property type="evidence" value="ECO:0007669"/>
    <property type="project" value="TreeGrafter"/>
</dbReference>
<feature type="region of interest" description="Disordered" evidence="21">
    <location>
        <begin position="1"/>
        <end position="182"/>
    </location>
</feature>
<dbReference type="EC" id="3.6.4.12" evidence="4"/>
<keyword evidence="18" id="KW-0539">Nucleus</keyword>
<feature type="compositionally biased region" description="Low complexity" evidence="21">
    <location>
        <begin position="113"/>
        <end position="124"/>
    </location>
</feature>
<evidence type="ECO:0000256" key="4">
    <source>
        <dbReference type="ARBA" id="ARBA00012551"/>
    </source>
</evidence>
<keyword evidence="14" id="KW-0408">Iron</keyword>
<dbReference type="RefSeq" id="XP_052127202.1">
    <property type="nucleotide sequence ID" value="XM_052271242.1"/>
</dbReference>
<name>A0A9C6X148_FRAOC</name>
<dbReference type="Gene3D" id="3.90.320.10">
    <property type="match status" value="1"/>
</dbReference>
<keyword evidence="7" id="KW-0540">Nuclease</keyword>
<feature type="domain" description="DNA replication factor Dna2 N-terminal" evidence="22">
    <location>
        <begin position="451"/>
        <end position="670"/>
    </location>
</feature>
<keyword evidence="17" id="KW-0234">DNA repair</keyword>
<keyword evidence="11" id="KW-0378">Hydrolase</keyword>
<dbReference type="GO" id="GO:0004518">
    <property type="term" value="F:nuclease activity"/>
    <property type="evidence" value="ECO:0007669"/>
    <property type="project" value="UniProtKB-KW"/>
</dbReference>
<protein>
    <recommendedName>
        <fullName evidence="4">DNA helicase</fullName>
        <ecNumber evidence="4">3.6.4.12</ecNumber>
    </recommendedName>
</protein>
<feature type="compositionally biased region" description="Polar residues" evidence="21">
    <location>
        <begin position="7"/>
        <end position="27"/>
    </location>
</feature>
<dbReference type="Proteomes" id="UP000504606">
    <property type="component" value="Unplaced"/>
</dbReference>
<dbReference type="InterPro" id="IPR050534">
    <property type="entry name" value="Coronavir_polyprotein_1ab"/>
</dbReference>
<evidence type="ECO:0000313" key="25">
    <source>
        <dbReference type="Proteomes" id="UP000504606"/>
    </source>
</evidence>
<organism evidence="25 26">
    <name type="scientific">Frankliniella occidentalis</name>
    <name type="common">Western flower thrips</name>
    <name type="synonym">Euthrips occidentalis</name>
    <dbReference type="NCBI Taxonomy" id="133901"/>
    <lineage>
        <taxon>Eukaryota</taxon>
        <taxon>Metazoa</taxon>
        <taxon>Ecdysozoa</taxon>
        <taxon>Arthropoda</taxon>
        <taxon>Hexapoda</taxon>
        <taxon>Insecta</taxon>
        <taxon>Pterygota</taxon>
        <taxon>Neoptera</taxon>
        <taxon>Paraneoptera</taxon>
        <taxon>Thysanoptera</taxon>
        <taxon>Terebrantia</taxon>
        <taxon>Thripoidea</taxon>
        <taxon>Thripidae</taxon>
        <taxon>Frankliniella</taxon>
    </lineage>
</organism>
<evidence type="ECO:0000256" key="18">
    <source>
        <dbReference type="ARBA" id="ARBA00023242"/>
    </source>
</evidence>
<feature type="domain" description="DNA2/NAM7 helicase-like C-terminal" evidence="24">
    <location>
        <begin position="1189"/>
        <end position="1404"/>
    </location>
</feature>
<evidence type="ECO:0000256" key="7">
    <source>
        <dbReference type="ARBA" id="ARBA00022722"/>
    </source>
</evidence>
<feature type="region of interest" description="Disordered" evidence="21">
    <location>
        <begin position="608"/>
        <end position="635"/>
    </location>
</feature>
<evidence type="ECO:0000256" key="3">
    <source>
        <dbReference type="ARBA" id="ARBA00007913"/>
    </source>
</evidence>
<evidence type="ECO:0000256" key="10">
    <source>
        <dbReference type="ARBA" id="ARBA00022763"/>
    </source>
</evidence>
<dbReference type="Pfam" id="PF13087">
    <property type="entry name" value="AAA_12"/>
    <property type="match status" value="1"/>
</dbReference>
<feature type="compositionally biased region" description="Polar residues" evidence="21">
    <location>
        <begin position="39"/>
        <end position="51"/>
    </location>
</feature>
<dbReference type="CDD" id="cd18041">
    <property type="entry name" value="DEXXQc_DNA2"/>
    <property type="match status" value="1"/>
</dbReference>
<keyword evidence="10" id="KW-0227">DNA damage</keyword>
<proteinExistence type="inferred from homology"/>
<evidence type="ECO:0000256" key="21">
    <source>
        <dbReference type="SAM" id="MobiDB-lite"/>
    </source>
</evidence>
<dbReference type="GO" id="GO:0003677">
    <property type="term" value="F:DNA binding"/>
    <property type="evidence" value="ECO:0007669"/>
    <property type="project" value="UniProtKB-KW"/>
</dbReference>
<evidence type="ECO:0000256" key="2">
    <source>
        <dbReference type="ARBA" id="ARBA00004123"/>
    </source>
</evidence>
<evidence type="ECO:0000313" key="26">
    <source>
        <dbReference type="RefSeq" id="XP_052127202.1"/>
    </source>
</evidence>
<feature type="compositionally biased region" description="Basic and acidic residues" evidence="21">
    <location>
        <begin position="28"/>
        <end position="38"/>
    </location>
</feature>
<evidence type="ECO:0000259" key="22">
    <source>
        <dbReference type="Pfam" id="PF08696"/>
    </source>
</evidence>
<dbReference type="GO" id="GO:0016787">
    <property type="term" value="F:hydrolase activity"/>
    <property type="evidence" value="ECO:0007669"/>
    <property type="project" value="UniProtKB-KW"/>
</dbReference>
<dbReference type="Gene3D" id="3.40.50.300">
    <property type="entry name" value="P-loop containing nucleotide triphosphate hydrolases"/>
    <property type="match status" value="2"/>
</dbReference>
<dbReference type="GO" id="GO:0017116">
    <property type="term" value="F:single-stranded DNA helicase activity"/>
    <property type="evidence" value="ECO:0007669"/>
    <property type="project" value="InterPro"/>
</dbReference>
<keyword evidence="19" id="KW-0511">Multifunctional enzyme</keyword>
<comment type="cofactor">
    <cofactor evidence="1">
        <name>[4Fe-4S] cluster</name>
        <dbReference type="ChEBI" id="CHEBI:49883"/>
    </cofactor>
</comment>
<feature type="domain" description="DNA2/NAM7 helicase helicase" evidence="23">
    <location>
        <begin position="1010"/>
        <end position="1105"/>
    </location>
</feature>
<feature type="compositionally biased region" description="Polar residues" evidence="21">
    <location>
        <begin position="610"/>
        <end position="629"/>
    </location>
</feature>
<dbReference type="CDD" id="cd18808">
    <property type="entry name" value="SF1_C_Upf1"/>
    <property type="match status" value="1"/>
</dbReference>
<evidence type="ECO:0000256" key="15">
    <source>
        <dbReference type="ARBA" id="ARBA00023014"/>
    </source>
</evidence>
<evidence type="ECO:0000256" key="14">
    <source>
        <dbReference type="ARBA" id="ARBA00023004"/>
    </source>
</evidence>
<evidence type="ECO:0000256" key="5">
    <source>
        <dbReference type="ARBA" id="ARBA00022485"/>
    </source>
</evidence>
<dbReference type="GO" id="GO:0005737">
    <property type="term" value="C:cytoplasm"/>
    <property type="evidence" value="ECO:0007669"/>
    <property type="project" value="TreeGrafter"/>
</dbReference>
<dbReference type="Pfam" id="PF08696">
    <property type="entry name" value="Dna2"/>
    <property type="match status" value="1"/>
</dbReference>
<evidence type="ECO:0000259" key="24">
    <source>
        <dbReference type="Pfam" id="PF13087"/>
    </source>
</evidence>
<dbReference type="KEGG" id="foc:113201781"/>
<dbReference type="PANTHER" id="PTHR43788">
    <property type="entry name" value="DNA2/NAM7 HELICASE FAMILY MEMBER"/>
    <property type="match status" value="1"/>
</dbReference>
<dbReference type="InterPro" id="IPR041679">
    <property type="entry name" value="DNA2/NAM7-like_C"/>
</dbReference>
<gene>
    <name evidence="26" type="primary">LOC113201781</name>
</gene>
<evidence type="ECO:0000259" key="23">
    <source>
        <dbReference type="Pfam" id="PF13086"/>
    </source>
</evidence>
<comment type="subcellular location">
    <subcellularLocation>
        <location evidence="2">Nucleus</location>
    </subcellularLocation>
</comment>
<keyword evidence="16" id="KW-0238">DNA-binding</keyword>
<dbReference type="GO" id="GO:0006281">
    <property type="term" value="P:DNA repair"/>
    <property type="evidence" value="ECO:0007669"/>
    <property type="project" value="UniProtKB-KW"/>
</dbReference>